<evidence type="ECO:0000259" key="1">
    <source>
        <dbReference type="PROSITE" id="PS50181"/>
    </source>
</evidence>
<comment type="caution">
    <text evidence="2">The sequence shown here is derived from an EMBL/GenBank/DDBJ whole genome shotgun (WGS) entry which is preliminary data.</text>
</comment>
<protein>
    <recommendedName>
        <fullName evidence="1">F-box domain-containing protein</fullName>
    </recommendedName>
</protein>
<keyword evidence="3" id="KW-1185">Reference proteome</keyword>
<evidence type="ECO:0000313" key="3">
    <source>
        <dbReference type="Proteomes" id="UP001152562"/>
    </source>
</evidence>
<dbReference type="EMBL" id="CALOZG010000085">
    <property type="protein sequence ID" value="CAH4037537.1"/>
    <property type="molecule type" value="Genomic_DNA"/>
</dbReference>
<evidence type="ECO:0000313" key="2">
    <source>
        <dbReference type="EMBL" id="CAH4037537.1"/>
    </source>
</evidence>
<sequence length="153" mass="17931">MSAFITINSLPIEIFIEFFIKLDGYSLMKCREVCKKWKEAIDNNDILWQEVCRKEFKKSSRIAKKKSGDILTELPDGKFPVQLDVCERRSGPTIVAATFFELYMIDVKFFPGETTVKNTFTSNKLNMYKRLRCLKERLQSTLQQQDVTILENR</sequence>
<gene>
    <name evidence="2" type="ORF">PIBRA_LOCUS13196</name>
</gene>
<dbReference type="SUPFAM" id="SSF81383">
    <property type="entry name" value="F-box domain"/>
    <property type="match status" value="1"/>
</dbReference>
<dbReference type="PROSITE" id="PS50181">
    <property type="entry name" value="FBOX"/>
    <property type="match status" value="1"/>
</dbReference>
<feature type="domain" description="F-box" evidence="1">
    <location>
        <begin position="4"/>
        <end position="51"/>
    </location>
</feature>
<reference evidence="2" key="1">
    <citation type="submission" date="2022-05" db="EMBL/GenBank/DDBJ databases">
        <authorList>
            <person name="Okamura Y."/>
        </authorList>
    </citation>
    <scope>NUCLEOTIDE SEQUENCE</scope>
</reference>
<dbReference type="AlphaFoldDB" id="A0A9P0TU41"/>
<proteinExistence type="predicted"/>
<organism evidence="2 3">
    <name type="scientific">Pieris brassicae</name>
    <name type="common">White butterfly</name>
    <name type="synonym">Large white butterfly</name>
    <dbReference type="NCBI Taxonomy" id="7116"/>
    <lineage>
        <taxon>Eukaryota</taxon>
        <taxon>Metazoa</taxon>
        <taxon>Ecdysozoa</taxon>
        <taxon>Arthropoda</taxon>
        <taxon>Hexapoda</taxon>
        <taxon>Insecta</taxon>
        <taxon>Pterygota</taxon>
        <taxon>Neoptera</taxon>
        <taxon>Endopterygota</taxon>
        <taxon>Lepidoptera</taxon>
        <taxon>Glossata</taxon>
        <taxon>Ditrysia</taxon>
        <taxon>Papilionoidea</taxon>
        <taxon>Pieridae</taxon>
        <taxon>Pierinae</taxon>
        <taxon>Pieris</taxon>
    </lineage>
</organism>
<accession>A0A9P0TU41</accession>
<dbReference type="SMART" id="SM00256">
    <property type="entry name" value="FBOX"/>
    <property type="match status" value="1"/>
</dbReference>
<dbReference type="Gene3D" id="1.20.1280.50">
    <property type="match status" value="1"/>
</dbReference>
<dbReference type="Proteomes" id="UP001152562">
    <property type="component" value="Unassembled WGS sequence"/>
</dbReference>
<dbReference type="InterPro" id="IPR001810">
    <property type="entry name" value="F-box_dom"/>
</dbReference>
<dbReference type="InterPro" id="IPR036047">
    <property type="entry name" value="F-box-like_dom_sf"/>
</dbReference>
<dbReference type="Pfam" id="PF12937">
    <property type="entry name" value="F-box-like"/>
    <property type="match status" value="1"/>
</dbReference>
<name>A0A9P0TU41_PIEBR</name>